<evidence type="ECO:0000259" key="1">
    <source>
        <dbReference type="Pfam" id="PF10030"/>
    </source>
</evidence>
<dbReference type="PATRIC" id="fig|634177.7.peg.1580"/>
<organism evidence="2 3">
    <name type="scientific">Komagataeibacter medellinensis (strain NBRC 3288 / BCRC 11682 / LMG 1693 / Kondo 51)</name>
    <name type="common">Gluconacetobacter medellinensis</name>
    <dbReference type="NCBI Taxonomy" id="634177"/>
    <lineage>
        <taxon>Bacteria</taxon>
        <taxon>Pseudomonadati</taxon>
        <taxon>Pseudomonadota</taxon>
        <taxon>Alphaproteobacteria</taxon>
        <taxon>Acetobacterales</taxon>
        <taxon>Acetobacteraceae</taxon>
        <taxon>Komagataeibacter</taxon>
    </lineage>
</organism>
<dbReference type="HOGENOM" id="CLU_078702_0_0_5"/>
<dbReference type="InterPro" id="IPR019262">
    <property type="entry name" value="DUF2272"/>
</dbReference>
<dbReference type="Pfam" id="PF10030">
    <property type="entry name" value="DUF2272"/>
    <property type="match status" value="1"/>
</dbReference>
<protein>
    <recommendedName>
        <fullName evidence="1">DUF2272 domain-containing protein</fullName>
    </recommendedName>
</protein>
<evidence type="ECO:0000313" key="2">
    <source>
        <dbReference type="EMBL" id="BAK83789.1"/>
    </source>
</evidence>
<dbReference type="eggNOG" id="COG4322">
    <property type="taxonomic scope" value="Bacteria"/>
</dbReference>
<evidence type="ECO:0000313" key="3">
    <source>
        <dbReference type="Proteomes" id="UP000009044"/>
    </source>
</evidence>
<dbReference type="KEGG" id="gxy:GLX_13770"/>
<name>G2I6P2_KOMMN</name>
<feature type="domain" description="DUF2272" evidence="1">
    <location>
        <begin position="135"/>
        <end position="323"/>
    </location>
</feature>
<accession>G2I6P2</accession>
<dbReference type="AlphaFoldDB" id="G2I6P2"/>
<dbReference type="Proteomes" id="UP000009044">
    <property type="component" value="Chromosome"/>
</dbReference>
<reference evidence="3" key="1">
    <citation type="journal article" date="2011" name="J. Bacteriol.">
        <title>Complete genome sequence of NBRC 3288, a unique cellulose-nonproducing strain of Gluconacetobacter xylinus isolated from vinegar.</title>
        <authorList>
            <person name="Ogino H."/>
            <person name="Azuma Y."/>
            <person name="Hosoyama A."/>
            <person name="Nakazawa H."/>
            <person name="Matsutani M."/>
            <person name="Hasegawa A."/>
            <person name="Otsuyama K."/>
            <person name="Matsushita K."/>
            <person name="Fujita N."/>
            <person name="Shirai M."/>
        </authorList>
    </citation>
    <scope>NUCLEOTIDE SEQUENCE [LARGE SCALE GENOMIC DNA]</scope>
    <source>
        <strain evidence="3">NBRC 3288 / BCRC 11682 / LMG 1693</strain>
    </source>
</reference>
<sequence length="335" mass="36866">MRRVPVQPTRRPCGRCVFSAPWAPPPSVWPVRAVWRKHAACNGVPILRKIALLLPLACLAACAQGPDNHTHQATGTGALAVNTHVPDFATRNYEPFTRQDVVAIALREWRLFGQPVNDDDPELRLEPTTPVTKPERTPGLWQRVGEYWWIGQDPQETEAAWDGKHDANGHITDFVHDGRYAWSAAFISYVMRVAGANDRFAYSPNHATYINAAASGQEKGVKARNPAHYAPKLGDLICVGRGGSKSVRFRDLPTPHGFPAHCGFVVAGPHDDAPFGHEISIIGGNIDDAVALTHVPVGPDGRLFDSRGNSLDSRYPWCVVLQVRYDADSEPQTDR</sequence>
<dbReference type="STRING" id="634177.GLX_13770"/>
<dbReference type="EMBL" id="AP012159">
    <property type="protein sequence ID" value="BAK83789.1"/>
    <property type="molecule type" value="Genomic_DNA"/>
</dbReference>
<gene>
    <name evidence="2" type="ordered locus">GLX_13770</name>
</gene>
<proteinExistence type="predicted"/>